<keyword evidence="2 9" id="KW-0678">Repressor</keyword>
<dbReference type="InterPro" id="IPR028364">
    <property type="entry name" value="Ribosomal_uL1/biogenesis"/>
</dbReference>
<dbReference type="EMBL" id="MFGA01000016">
    <property type="protein sequence ID" value="OGF21068.1"/>
    <property type="molecule type" value="Genomic_DNA"/>
</dbReference>
<evidence type="ECO:0000313" key="11">
    <source>
        <dbReference type="EMBL" id="OGF21068.1"/>
    </source>
</evidence>
<evidence type="ECO:0000256" key="2">
    <source>
        <dbReference type="ARBA" id="ARBA00022491"/>
    </source>
</evidence>
<organism evidence="11 12">
    <name type="scientific">Candidatus Falkowbacteria bacterium RIFOXYA2_FULL_38_12</name>
    <dbReference type="NCBI Taxonomy" id="1797993"/>
    <lineage>
        <taxon>Bacteria</taxon>
        <taxon>Candidatus Falkowiibacteriota</taxon>
    </lineage>
</organism>
<keyword evidence="7 9" id="KW-0687">Ribonucleoprotein</keyword>
<evidence type="ECO:0000256" key="7">
    <source>
        <dbReference type="ARBA" id="ARBA00023274"/>
    </source>
</evidence>
<dbReference type="InterPro" id="IPR005878">
    <property type="entry name" value="Ribosom_uL1_bac-type"/>
</dbReference>
<evidence type="ECO:0000256" key="8">
    <source>
        <dbReference type="ARBA" id="ARBA00035241"/>
    </source>
</evidence>
<dbReference type="AlphaFoldDB" id="A0A1F5S2Y4"/>
<comment type="caution">
    <text evidence="11">The sequence shown here is derived from an EMBL/GenBank/DDBJ whole genome shotgun (WGS) entry which is preliminary data.</text>
</comment>
<dbReference type="GO" id="GO:0003735">
    <property type="term" value="F:structural constituent of ribosome"/>
    <property type="evidence" value="ECO:0007669"/>
    <property type="project" value="InterPro"/>
</dbReference>
<comment type="subunit">
    <text evidence="9">Part of the 50S ribosomal subunit.</text>
</comment>
<comment type="function">
    <text evidence="9">Binds directly to 23S rRNA. The L1 stalk is quite mobile in the ribosome, and is involved in E site tRNA release.</text>
</comment>
<comment type="function">
    <text evidence="9">Protein L1 is also a translational repressor protein, it controls the translation of the L11 operon by binding to its mRNA.</text>
</comment>
<dbReference type="NCBIfam" id="TIGR01169">
    <property type="entry name" value="rplA_bact"/>
    <property type="match status" value="1"/>
</dbReference>
<reference evidence="11 12" key="1">
    <citation type="journal article" date="2016" name="Nat. Commun.">
        <title>Thousands of microbial genomes shed light on interconnected biogeochemical processes in an aquifer system.</title>
        <authorList>
            <person name="Anantharaman K."/>
            <person name="Brown C.T."/>
            <person name="Hug L.A."/>
            <person name="Sharon I."/>
            <person name="Castelle C.J."/>
            <person name="Probst A.J."/>
            <person name="Thomas B.C."/>
            <person name="Singh A."/>
            <person name="Wilkins M.J."/>
            <person name="Karaoz U."/>
            <person name="Brodie E.L."/>
            <person name="Williams K.H."/>
            <person name="Hubbard S.S."/>
            <person name="Banfield J.F."/>
        </authorList>
    </citation>
    <scope>NUCLEOTIDE SEQUENCE [LARGE SCALE GENOMIC DNA]</scope>
</reference>
<proteinExistence type="inferred from homology"/>
<dbReference type="PANTHER" id="PTHR36427:SF3">
    <property type="entry name" value="LARGE RIBOSOMAL SUBUNIT PROTEIN UL1M"/>
    <property type="match status" value="1"/>
</dbReference>
<name>A0A1F5S2Y4_9BACT</name>
<evidence type="ECO:0000256" key="1">
    <source>
        <dbReference type="ARBA" id="ARBA00010531"/>
    </source>
</evidence>
<dbReference type="InterPro" id="IPR002143">
    <property type="entry name" value="Ribosomal_uL1"/>
</dbReference>
<evidence type="ECO:0000256" key="6">
    <source>
        <dbReference type="ARBA" id="ARBA00022980"/>
    </source>
</evidence>
<evidence type="ECO:0000256" key="4">
    <source>
        <dbReference type="ARBA" id="ARBA00022845"/>
    </source>
</evidence>
<sequence length="225" mass="24503">MTGKRYSEARKSIDLKKSYSLEEAMDLLKNTSKEKFDAGIEVHIKLGIDPKKGEQMVRGTIVLPHSVGKSKIIAAFVESNLEKEAKDAGADIVGSEELIKEIKTSGKINFDIAIATPSMMPKLAQIAKILGPKGLMPNPKSETVTPHIKKAIEELKKGKTTFKNDDTGNIHQLIGRVSLDKGQLLENFNVFIEAVNKVKPSSSKGVYLRNVVVCSTMGPGIKVGM</sequence>
<dbReference type="InterPro" id="IPR023673">
    <property type="entry name" value="Ribosomal_uL1_CS"/>
</dbReference>
<dbReference type="GO" id="GO:0006417">
    <property type="term" value="P:regulation of translation"/>
    <property type="evidence" value="ECO:0007669"/>
    <property type="project" value="UniProtKB-KW"/>
</dbReference>
<keyword evidence="3 9" id="KW-0699">rRNA-binding</keyword>
<evidence type="ECO:0000256" key="3">
    <source>
        <dbReference type="ARBA" id="ARBA00022730"/>
    </source>
</evidence>
<dbReference type="GO" id="GO:0006412">
    <property type="term" value="P:translation"/>
    <property type="evidence" value="ECO:0007669"/>
    <property type="project" value="UniProtKB-UniRule"/>
</dbReference>
<keyword evidence="9" id="KW-0820">tRNA-binding</keyword>
<dbReference type="Pfam" id="PF00687">
    <property type="entry name" value="Ribosomal_L1"/>
    <property type="match status" value="1"/>
</dbReference>
<accession>A0A1F5S2Y4</accession>
<dbReference type="GO" id="GO:0019843">
    <property type="term" value="F:rRNA binding"/>
    <property type="evidence" value="ECO:0007669"/>
    <property type="project" value="UniProtKB-UniRule"/>
</dbReference>
<comment type="similarity">
    <text evidence="1 9 10">Belongs to the universal ribosomal protein uL1 family.</text>
</comment>
<dbReference type="PROSITE" id="PS01199">
    <property type="entry name" value="RIBOSOMAL_L1"/>
    <property type="match status" value="1"/>
</dbReference>
<dbReference type="GO" id="GO:0015934">
    <property type="term" value="C:large ribosomal subunit"/>
    <property type="evidence" value="ECO:0007669"/>
    <property type="project" value="InterPro"/>
</dbReference>
<dbReference type="Proteomes" id="UP000177407">
    <property type="component" value="Unassembled WGS sequence"/>
</dbReference>
<dbReference type="PANTHER" id="PTHR36427">
    <property type="entry name" value="54S RIBOSOMAL PROTEIN L1, MITOCHONDRIAL"/>
    <property type="match status" value="1"/>
</dbReference>
<evidence type="ECO:0000256" key="9">
    <source>
        <dbReference type="HAMAP-Rule" id="MF_01318"/>
    </source>
</evidence>
<dbReference type="FunFam" id="3.40.50.790:FF:000001">
    <property type="entry name" value="50S ribosomal protein L1"/>
    <property type="match status" value="1"/>
</dbReference>
<dbReference type="SUPFAM" id="SSF56808">
    <property type="entry name" value="Ribosomal protein L1"/>
    <property type="match status" value="1"/>
</dbReference>
<keyword evidence="5 9" id="KW-0694">RNA-binding</keyword>
<protein>
    <recommendedName>
        <fullName evidence="8 9">Large ribosomal subunit protein uL1</fullName>
    </recommendedName>
</protein>
<gene>
    <name evidence="9" type="primary">rplA</name>
    <name evidence="11" type="ORF">A2257_01485</name>
</gene>
<dbReference type="HAMAP" id="MF_01318_B">
    <property type="entry name" value="Ribosomal_uL1_B"/>
    <property type="match status" value="1"/>
</dbReference>
<keyword evidence="4 9" id="KW-0810">Translation regulation</keyword>
<evidence type="ECO:0000256" key="5">
    <source>
        <dbReference type="ARBA" id="ARBA00022884"/>
    </source>
</evidence>
<dbReference type="GO" id="GO:0000049">
    <property type="term" value="F:tRNA binding"/>
    <property type="evidence" value="ECO:0007669"/>
    <property type="project" value="UniProtKB-KW"/>
</dbReference>
<evidence type="ECO:0000256" key="10">
    <source>
        <dbReference type="RuleBase" id="RU000659"/>
    </source>
</evidence>
<dbReference type="CDD" id="cd00403">
    <property type="entry name" value="Ribosomal_L1"/>
    <property type="match status" value="1"/>
</dbReference>
<keyword evidence="6 9" id="KW-0689">Ribosomal protein</keyword>
<dbReference type="InterPro" id="IPR023674">
    <property type="entry name" value="Ribosomal_uL1-like"/>
</dbReference>
<dbReference type="InterPro" id="IPR016095">
    <property type="entry name" value="Ribosomal_uL1_3-a/b-sand"/>
</dbReference>
<evidence type="ECO:0000313" key="12">
    <source>
        <dbReference type="Proteomes" id="UP000177407"/>
    </source>
</evidence>
<dbReference type="Gene3D" id="3.30.190.20">
    <property type="match status" value="1"/>
</dbReference>
<dbReference type="PIRSF" id="PIRSF002155">
    <property type="entry name" value="Ribosomal_L1"/>
    <property type="match status" value="1"/>
</dbReference>
<dbReference type="Gene3D" id="3.40.50.790">
    <property type="match status" value="1"/>
</dbReference>